<dbReference type="RefSeq" id="WP_339576322.1">
    <property type="nucleotide sequence ID" value="NZ_JBBIAA010000043.1"/>
</dbReference>
<name>A0ABU8RPF9_9ACTN</name>
<protein>
    <submittedName>
        <fullName evidence="1">Uncharacterized protein</fullName>
    </submittedName>
</protein>
<reference evidence="1 2" key="1">
    <citation type="journal article" date="2017" name="Int. J. Syst. Evol. Microbiol.">
        <title>Pseudokineococcus basanitobsidens sp. nov., isolated from volcanic rock.</title>
        <authorList>
            <person name="Lee D.W."/>
            <person name="Park M.Y."/>
            <person name="Kim J.J."/>
            <person name="Kim B.S."/>
        </authorList>
    </citation>
    <scope>NUCLEOTIDE SEQUENCE [LARGE SCALE GENOMIC DNA]</scope>
    <source>
        <strain evidence="1 2">DSM 103726</strain>
    </source>
</reference>
<evidence type="ECO:0000313" key="1">
    <source>
        <dbReference type="EMBL" id="MEJ5946949.1"/>
    </source>
</evidence>
<gene>
    <name evidence="1" type="ORF">WDZ17_16770</name>
</gene>
<dbReference type="Proteomes" id="UP001387100">
    <property type="component" value="Unassembled WGS sequence"/>
</dbReference>
<keyword evidence="2" id="KW-1185">Reference proteome</keyword>
<proteinExistence type="predicted"/>
<accession>A0ABU8RPF9</accession>
<evidence type="ECO:0000313" key="2">
    <source>
        <dbReference type="Proteomes" id="UP001387100"/>
    </source>
</evidence>
<dbReference type="EMBL" id="JBBIAA010000043">
    <property type="protein sequence ID" value="MEJ5946949.1"/>
    <property type="molecule type" value="Genomic_DNA"/>
</dbReference>
<organism evidence="1 2">
    <name type="scientific">Pseudokineococcus basanitobsidens</name>
    <dbReference type="NCBI Taxonomy" id="1926649"/>
    <lineage>
        <taxon>Bacteria</taxon>
        <taxon>Bacillati</taxon>
        <taxon>Actinomycetota</taxon>
        <taxon>Actinomycetes</taxon>
        <taxon>Kineosporiales</taxon>
        <taxon>Kineosporiaceae</taxon>
        <taxon>Pseudokineococcus</taxon>
    </lineage>
</organism>
<comment type="caution">
    <text evidence="1">The sequence shown here is derived from an EMBL/GenBank/DDBJ whole genome shotgun (WGS) entry which is preliminary data.</text>
</comment>
<sequence>MLVTLRVLLDHHEGPRAYERQVIDWVLPLPAPGELVALGPGLMTSEVVRRVFVPDGERVMLVFRAGPTDSTSWPAALERAGYHRAEDLDDLR</sequence>